<name>A0ABW7XRI6_9MICO</name>
<keyword evidence="1" id="KW-0233">DNA recombination</keyword>
<dbReference type="InterPro" id="IPR011010">
    <property type="entry name" value="DNA_brk_join_enz"/>
</dbReference>
<organism evidence="3 4">
    <name type="scientific">Promicromonospora kroppenstedtii</name>
    <dbReference type="NCBI Taxonomy" id="440482"/>
    <lineage>
        <taxon>Bacteria</taxon>
        <taxon>Bacillati</taxon>
        <taxon>Actinomycetota</taxon>
        <taxon>Actinomycetes</taxon>
        <taxon>Micrococcales</taxon>
        <taxon>Promicromonosporaceae</taxon>
        <taxon>Promicromonospora</taxon>
    </lineage>
</organism>
<evidence type="ECO:0000256" key="1">
    <source>
        <dbReference type="ARBA" id="ARBA00023172"/>
    </source>
</evidence>
<evidence type="ECO:0000313" key="3">
    <source>
        <dbReference type="EMBL" id="MFI2490152.1"/>
    </source>
</evidence>
<reference evidence="3 4" key="1">
    <citation type="submission" date="2024-10" db="EMBL/GenBank/DDBJ databases">
        <title>The Natural Products Discovery Center: Release of the First 8490 Sequenced Strains for Exploring Actinobacteria Biosynthetic Diversity.</title>
        <authorList>
            <person name="Kalkreuter E."/>
            <person name="Kautsar S.A."/>
            <person name="Yang D."/>
            <person name="Bader C.D."/>
            <person name="Teijaro C.N."/>
            <person name="Fluegel L."/>
            <person name="Davis C.M."/>
            <person name="Simpson J.R."/>
            <person name="Lauterbach L."/>
            <person name="Steele A.D."/>
            <person name="Gui C."/>
            <person name="Meng S."/>
            <person name="Li G."/>
            <person name="Viehrig K."/>
            <person name="Ye F."/>
            <person name="Su P."/>
            <person name="Kiefer A.F."/>
            <person name="Nichols A."/>
            <person name="Cepeda A.J."/>
            <person name="Yan W."/>
            <person name="Fan B."/>
            <person name="Jiang Y."/>
            <person name="Adhikari A."/>
            <person name="Zheng C.-J."/>
            <person name="Schuster L."/>
            <person name="Cowan T.M."/>
            <person name="Smanski M.J."/>
            <person name="Chevrette M.G."/>
            <person name="De Carvalho L.P.S."/>
            <person name="Shen B."/>
        </authorList>
    </citation>
    <scope>NUCLEOTIDE SEQUENCE [LARGE SCALE GENOMIC DNA]</scope>
    <source>
        <strain evidence="3 4">NPDC019481</strain>
    </source>
</reference>
<dbReference type="EMBL" id="JBIRYI010000021">
    <property type="protein sequence ID" value="MFI2490152.1"/>
    <property type="molecule type" value="Genomic_DNA"/>
</dbReference>
<dbReference type="Pfam" id="PF00589">
    <property type="entry name" value="Phage_integrase"/>
    <property type="match status" value="1"/>
</dbReference>
<protein>
    <submittedName>
        <fullName evidence="3">Tyrosine-type recombinase/integrase</fullName>
    </submittedName>
</protein>
<dbReference type="Gene3D" id="1.10.443.10">
    <property type="entry name" value="Intergrase catalytic core"/>
    <property type="match status" value="1"/>
</dbReference>
<dbReference type="RefSeq" id="WP_397407808.1">
    <property type="nucleotide sequence ID" value="NZ_JBIRYI010000021.1"/>
</dbReference>
<dbReference type="PROSITE" id="PS51898">
    <property type="entry name" value="TYR_RECOMBINASE"/>
    <property type="match status" value="1"/>
</dbReference>
<dbReference type="Proteomes" id="UP001611580">
    <property type="component" value="Unassembled WGS sequence"/>
</dbReference>
<accession>A0ABW7XRI6</accession>
<sequence length="157" mass="17396">MDLGRRVIRVERQFLEVTGKGLTEGPVKSVAGVRDVAVPREFLELLSEHMEAFVASRPDALLFTTATARPIRRGGFEKLTGWRKDVASIGFPGLHFHDLRHTGNMLAAASGASTRDLMARMGHDSMNAALIYQHRNREADRRIADHLGQSLRGLPNV</sequence>
<dbReference type="InterPro" id="IPR002104">
    <property type="entry name" value="Integrase_catalytic"/>
</dbReference>
<dbReference type="SUPFAM" id="SSF56349">
    <property type="entry name" value="DNA breaking-rejoining enzymes"/>
    <property type="match status" value="1"/>
</dbReference>
<feature type="domain" description="Tyr recombinase" evidence="2">
    <location>
        <begin position="1"/>
        <end position="145"/>
    </location>
</feature>
<evidence type="ECO:0000313" key="4">
    <source>
        <dbReference type="Proteomes" id="UP001611580"/>
    </source>
</evidence>
<dbReference type="InterPro" id="IPR013762">
    <property type="entry name" value="Integrase-like_cat_sf"/>
</dbReference>
<proteinExistence type="predicted"/>
<evidence type="ECO:0000259" key="2">
    <source>
        <dbReference type="PROSITE" id="PS51898"/>
    </source>
</evidence>
<comment type="caution">
    <text evidence="3">The sequence shown here is derived from an EMBL/GenBank/DDBJ whole genome shotgun (WGS) entry which is preliminary data.</text>
</comment>
<keyword evidence="4" id="KW-1185">Reference proteome</keyword>
<gene>
    <name evidence="3" type="ORF">ACH47X_24795</name>
</gene>